<dbReference type="GO" id="GO:0003755">
    <property type="term" value="F:peptidyl-prolyl cis-trans isomerase activity"/>
    <property type="evidence" value="ECO:0007669"/>
    <property type="project" value="UniProtKB-KW"/>
</dbReference>
<dbReference type="AlphaFoldDB" id="A0A6M0RPI3"/>
<reference evidence="8 9" key="1">
    <citation type="journal article" date="2020" name="Microb. Ecol.">
        <title>Ecogenomics of the Marine Benthic Filamentous Cyanobacterium Adonisia.</title>
        <authorList>
            <person name="Walter J.M."/>
            <person name="Coutinho F.H."/>
            <person name="Leomil L."/>
            <person name="Hargreaves P.I."/>
            <person name="Campeao M.E."/>
            <person name="Vieira V.V."/>
            <person name="Silva B.S."/>
            <person name="Fistarol G.O."/>
            <person name="Salomon P.S."/>
            <person name="Sawabe T."/>
            <person name="Mino S."/>
            <person name="Hosokawa M."/>
            <person name="Miyashita H."/>
            <person name="Maruyama F."/>
            <person name="van Verk M.C."/>
            <person name="Dutilh B.E."/>
            <person name="Thompson C.C."/>
            <person name="Thompson F.L."/>
        </authorList>
    </citation>
    <scope>NUCLEOTIDE SEQUENCE [LARGE SCALE GENOMIC DNA]</scope>
    <source>
        <strain evidence="8 9">CCMR0081</strain>
    </source>
</reference>
<dbReference type="PANTHER" id="PTHR47245">
    <property type="entry name" value="PEPTIDYLPROLYL ISOMERASE"/>
    <property type="match status" value="1"/>
</dbReference>
<dbReference type="InterPro" id="IPR027304">
    <property type="entry name" value="Trigger_fact/SurA_dom_sf"/>
</dbReference>
<gene>
    <name evidence="8" type="ORF">DXZ20_18420</name>
</gene>
<keyword evidence="5 6" id="KW-0413">Isomerase</keyword>
<dbReference type="InterPro" id="IPR046357">
    <property type="entry name" value="PPIase_dom_sf"/>
</dbReference>
<evidence type="ECO:0000313" key="9">
    <source>
        <dbReference type="Proteomes" id="UP000481033"/>
    </source>
</evidence>
<dbReference type="Gene3D" id="3.10.50.40">
    <property type="match status" value="1"/>
</dbReference>
<dbReference type="PROSITE" id="PS50198">
    <property type="entry name" value="PPIC_PPIASE_2"/>
    <property type="match status" value="1"/>
</dbReference>
<evidence type="ECO:0000256" key="3">
    <source>
        <dbReference type="ARBA" id="ARBA00022729"/>
    </source>
</evidence>
<accession>A0A6M0RPI3</accession>
<protein>
    <recommendedName>
        <fullName evidence="2">peptidylprolyl isomerase</fullName>
        <ecNumber evidence="2">5.2.1.8</ecNumber>
    </recommendedName>
</protein>
<comment type="caution">
    <text evidence="8">The sequence shown here is derived from an EMBL/GenBank/DDBJ whole genome shotgun (WGS) entry which is preliminary data.</text>
</comment>
<name>A0A6M0RPI3_9CYAN</name>
<dbReference type="SUPFAM" id="SSF109998">
    <property type="entry name" value="Triger factor/SurA peptide-binding domain-like"/>
    <property type="match status" value="1"/>
</dbReference>
<dbReference type="PANTHER" id="PTHR47245:SF1">
    <property type="entry name" value="FOLDASE PROTEIN PRSA"/>
    <property type="match status" value="1"/>
</dbReference>
<dbReference type="EMBL" id="QXHD01000004">
    <property type="protein sequence ID" value="NEZ57601.1"/>
    <property type="molecule type" value="Genomic_DNA"/>
</dbReference>
<dbReference type="RefSeq" id="WP_163699715.1">
    <property type="nucleotide sequence ID" value="NZ_QXHD01000004.1"/>
</dbReference>
<keyword evidence="4 6" id="KW-0697">Rotamase</keyword>
<dbReference type="InterPro" id="IPR050245">
    <property type="entry name" value="PrsA_foldase"/>
</dbReference>
<comment type="catalytic activity">
    <reaction evidence="1">
        <text>[protein]-peptidylproline (omega=180) = [protein]-peptidylproline (omega=0)</text>
        <dbReference type="Rhea" id="RHEA:16237"/>
        <dbReference type="Rhea" id="RHEA-COMP:10747"/>
        <dbReference type="Rhea" id="RHEA-COMP:10748"/>
        <dbReference type="ChEBI" id="CHEBI:83833"/>
        <dbReference type="ChEBI" id="CHEBI:83834"/>
        <dbReference type="EC" id="5.2.1.8"/>
    </reaction>
</comment>
<dbReference type="Pfam" id="PF00639">
    <property type="entry name" value="Rotamase"/>
    <property type="match status" value="1"/>
</dbReference>
<evidence type="ECO:0000256" key="1">
    <source>
        <dbReference type="ARBA" id="ARBA00000971"/>
    </source>
</evidence>
<evidence type="ECO:0000256" key="2">
    <source>
        <dbReference type="ARBA" id="ARBA00013194"/>
    </source>
</evidence>
<evidence type="ECO:0000256" key="5">
    <source>
        <dbReference type="ARBA" id="ARBA00023235"/>
    </source>
</evidence>
<organism evidence="8 9">
    <name type="scientific">Adonisia turfae CCMR0081</name>
    <dbReference type="NCBI Taxonomy" id="2292702"/>
    <lineage>
        <taxon>Bacteria</taxon>
        <taxon>Bacillati</taxon>
        <taxon>Cyanobacteriota</taxon>
        <taxon>Adonisia</taxon>
        <taxon>Adonisia turfae</taxon>
    </lineage>
</organism>
<feature type="domain" description="PpiC" evidence="7">
    <location>
        <begin position="119"/>
        <end position="210"/>
    </location>
</feature>
<proteinExistence type="predicted"/>
<keyword evidence="9" id="KW-1185">Reference proteome</keyword>
<dbReference type="InterPro" id="IPR000297">
    <property type="entry name" value="PPIase_PpiC"/>
</dbReference>
<sequence>MNTVKKIKMTPGEFLHQAKTLAHLPTLVEAIATRQVIQAQANDLSLDVTPQELQQAADLFRNMNQLHSTEATFSWLEKYQLSLDEFEEFIHGNILSHKVADHLFSDQVEPYFYEHRIVYEQAIFYEILFEDEDLALESFYAIAEEELSFSDVAHQYIQDKESRRIGGYRGVVSRKDLKPEISAAVFASKPPTLLKPILTAQGSHLILVEEIILAQLTESLKGQILNKLFTEWLKEEVQNIEIDFDVDNYAQANSDNDMTLAVMSG</sequence>
<dbReference type="Proteomes" id="UP000481033">
    <property type="component" value="Unassembled WGS sequence"/>
</dbReference>
<evidence type="ECO:0000313" key="8">
    <source>
        <dbReference type="EMBL" id="NEZ57601.1"/>
    </source>
</evidence>
<keyword evidence="3" id="KW-0732">Signal</keyword>
<evidence type="ECO:0000256" key="4">
    <source>
        <dbReference type="ARBA" id="ARBA00023110"/>
    </source>
</evidence>
<dbReference type="SUPFAM" id="SSF54534">
    <property type="entry name" value="FKBP-like"/>
    <property type="match status" value="1"/>
</dbReference>
<evidence type="ECO:0000256" key="6">
    <source>
        <dbReference type="PROSITE-ProRule" id="PRU00278"/>
    </source>
</evidence>
<evidence type="ECO:0000259" key="7">
    <source>
        <dbReference type="PROSITE" id="PS50198"/>
    </source>
</evidence>
<dbReference type="EC" id="5.2.1.8" evidence="2"/>